<evidence type="ECO:0000313" key="3">
    <source>
        <dbReference type="Proteomes" id="UP000246132"/>
    </source>
</evidence>
<organism evidence="2 3">
    <name type="scientific">Oceaniradius stylonematis</name>
    <dbReference type="NCBI Taxonomy" id="2184161"/>
    <lineage>
        <taxon>Bacteria</taxon>
        <taxon>Pseudomonadati</taxon>
        <taxon>Pseudomonadota</taxon>
        <taxon>Alphaproteobacteria</taxon>
        <taxon>Hyphomicrobiales</taxon>
        <taxon>Ahrensiaceae</taxon>
        <taxon>Oceaniradius</taxon>
    </lineage>
</organism>
<dbReference type="Proteomes" id="UP000246132">
    <property type="component" value="Unassembled WGS sequence"/>
</dbReference>
<dbReference type="SUPFAM" id="SSF142433">
    <property type="entry name" value="CinA-like"/>
    <property type="match status" value="1"/>
</dbReference>
<proteinExistence type="predicted"/>
<dbReference type="NCBIfam" id="TIGR00199">
    <property type="entry name" value="PncC_domain"/>
    <property type="match status" value="1"/>
</dbReference>
<dbReference type="OrthoDB" id="9801454at2"/>
<keyword evidence="3" id="KW-1185">Reference proteome</keyword>
<accession>A0A3A8AGI5</accession>
<name>A0A3A8AGI5_9HYPH</name>
<dbReference type="AlphaFoldDB" id="A0A3A8AGI5"/>
<dbReference type="EMBL" id="QFWV02000002">
    <property type="protein sequence ID" value="RKF08199.1"/>
    <property type="molecule type" value="Genomic_DNA"/>
</dbReference>
<dbReference type="RefSeq" id="WP_109767114.1">
    <property type="nucleotide sequence ID" value="NZ_QFWV02000002.1"/>
</dbReference>
<gene>
    <name evidence="2" type="ORF">DEM25_002550</name>
</gene>
<sequence length="174" mass="17648">MDDAKEAIETLSAEMVRSFTEKGLMAATAESCTGGMIAAAITDHAGSSAAFDRAFVTYSNAAKIAMLGVDAEVLDTVGAVSGEVAGAMAEGALARSDADIAVAVTGIAGPDGGSDIKPVGTVWFGAASSFGSTLVIKRQFEDRGRAFIRQVSVVTALELLLQLGDSMPEKPGGD</sequence>
<dbReference type="InterPro" id="IPR036653">
    <property type="entry name" value="CinA-like_C"/>
</dbReference>
<comment type="caution">
    <text evidence="2">The sequence shown here is derived from an EMBL/GenBank/DDBJ whole genome shotgun (WGS) entry which is preliminary data.</text>
</comment>
<dbReference type="Pfam" id="PF02464">
    <property type="entry name" value="CinA"/>
    <property type="match status" value="1"/>
</dbReference>
<evidence type="ECO:0000259" key="1">
    <source>
        <dbReference type="Pfam" id="PF02464"/>
    </source>
</evidence>
<protein>
    <submittedName>
        <fullName evidence="2">CinA family protein</fullName>
    </submittedName>
</protein>
<feature type="domain" description="CinA C-terminal" evidence="1">
    <location>
        <begin position="9"/>
        <end position="162"/>
    </location>
</feature>
<dbReference type="InterPro" id="IPR008136">
    <property type="entry name" value="CinA_C"/>
</dbReference>
<evidence type="ECO:0000313" key="2">
    <source>
        <dbReference type="EMBL" id="RKF08199.1"/>
    </source>
</evidence>
<dbReference type="Gene3D" id="3.90.950.20">
    <property type="entry name" value="CinA-like"/>
    <property type="match status" value="1"/>
</dbReference>
<reference evidence="2 3" key="1">
    <citation type="journal article" date="2018" name="Int. J. Syst. Bacteriol.">
        <title>Oceaniradius stylonemae gen. nov., sp. nov., isolated from a red alga, Stylonema cornu-cervi.</title>
        <authorList>
            <person name="Jeong S."/>
        </authorList>
    </citation>
    <scope>NUCLEOTIDE SEQUENCE [LARGE SCALE GENOMIC DNA]</scope>
    <source>
        <strain evidence="2 3">StC1</strain>
    </source>
</reference>